<organism evidence="2 3">
    <name type="scientific">Chaetomium globosum (strain ATCC 6205 / CBS 148.51 / DSM 1962 / NBRC 6347 / NRRL 1970)</name>
    <name type="common">Soil fungus</name>
    <dbReference type="NCBI Taxonomy" id="306901"/>
    <lineage>
        <taxon>Eukaryota</taxon>
        <taxon>Fungi</taxon>
        <taxon>Dikarya</taxon>
        <taxon>Ascomycota</taxon>
        <taxon>Pezizomycotina</taxon>
        <taxon>Sordariomycetes</taxon>
        <taxon>Sordariomycetidae</taxon>
        <taxon>Sordariales</taxon>
        <taxon>Chaetomiaceae</taxon>
        <taxon>Chaetomium</taxon>
    </lineage>
</organism>
<feature type="compositionally biased region" description="Low complexity" evidence="1">
    <location>
        <begin position="695"/>
        <end position="706"/>
    </location>
</feature>
<feature type="compositionally biased region" description="Polar residues" evidence="1">
    <location>
        <begin position="126"/>
        <end position="141"/>
    </location>
</feature>
<evidence type="ECO:0000313" key="2">
    <source>
        <dbReference type="EMBL" id="EAQ89663.1"/>
    </source>
</evidence>
<proteinExistence type="predicted"/>
<dbReference type="Proteomes" id="UP000001056">
    <property type="component" value="Unassembled WGS sequence"/>
</dbReference>
<dbReference type="InParanoid" id="Q2H4Y3"/>
<feature type="region of interest" description="Disordered" evidence="1">
    <location>
        <begin position="498"/>
        <end position="556"/>
    </location>
</feature>
<evidence type="ECO:0000256" key="1">
    <source>
        <dbReference type="SAM" id="MobiDB-lite"/>
    </source>
</evidence>
<feature type="compositionally biased region" description="Polar residues" evidence="1">
    <location>
        <begin position="744"/>
        <end position="756"/>
    </location>
</feature>
<keyword evidence="3" id="KW-1185">Reference proteome</keyword>
<evidence type="ECO:0000313" key="3">
    <source>
        <dbReference type="Proteomes" id="UP000001056"/>
    </source>
</evidence>
<feature type="compositionally biased region" description="Basic and acidic residues" evidence="1">
    <location>
        <begin position="708"/>
        <end position="739"/>
    </location>
</feature>
<protein>
    <recommendedName>
        <fullName evidence="4">RRM domain-containing protein</fullName>
    </recommendedName>
</protein>
<feature type="compositionally biased region" description="Polar residues" evidence="1">
    <location>
        <begin position="529"/>
        <end position="542"/>
    </location>
</feature>
<name>Q2H4Y3_CHAGB</name>
<dbReference type="OrthoDB" id="4590971at2759"/>
<gene>
    <name evidence="2" type="ORF">CHGG_06282</name>
</gene>
<dbReference type="EMBL" id="CH408031">
    <property type="protein sequence ID" value="EAQ89663.1"/>
    <property type="molecule type" value="Genomic_DNA"/>
</dbReference>
<feature type="compositionally biased region" description="Polar residues" evidence="1">
    <location>
        <begin position="184"/>
        <end position="210"/>
    </location>
</feature>
<feature type="compositionally biased region" description="Basic residues" evidence="1">
    <location>
        <begin position="779"/>
        <end position="788"/>
    </location>
</feature>
<dbReference type="GeneID" id="4391305"/>
<accession>Q2H4Y3</accession>
<dbReference type="VEuPathDB" id="FungiDB:CHGG_06282"/>
<feature type="compositionally biased region" description="Basic residues" evidence="1">
    <location>
        <begin position="682"/>
        <end position="694"/>
    </location>
</feature>
<dbReference type="STRING" id="306901.Q2H4Y3"/>
<feature type="region of interest" description="Disordered" evidence="1">
    <location>
        <begin position="108"/>
        <end position="210"/>
    </location>
</feature>
<feature type="compositionally biased region" description="Basic and acidic residues" evidence="1">
    <location>
        <begin position="795"/>
        <end position="805"/>
    </location>
</feature>
<evidence type="ECO:0008006" key="4">
    <source>
        <dbReference type="Google" id="ProtNLM"/>
    </source>
</evidence>
<feature type="region of interest" description="Disordered" evidence="1">
    <location>
        <begin position="1"/>
        <end position="20"/>
    </location>
</feature>
<dbReference type="HOGENOM" id="CLU_349831_0_0_1"/>
<dbReference type="AlphaFoldDB" id="Q2H4Y3"/>
<sequence>MANPACGKNDLSAAQPPLDEASREEIENWGYEWLTAVENRRRLDSWDQQSDILLILPPADTQNIADYDMAALAILRGTLEYWYHYYQTQATQDHLALVQTIEMAANSDDARNPLPNRAHDDGDINPDTSSTNHRLRSTSAPTRPLPVGHSFTARVAGVGPSRLPSTSLRAPKHGNNGASGSNSRGHSQTQGEKTPRGQTLRPSPKCSNRSVYIRAPPERGFEPCLCGRCLQKSRSVHVGPMDLGSASSNDAQVAVTDALSKYGHVEHCRVQRSAKGTYYALGRFIADDSAHRAVRASAELARSHPILHRARVTYPFFSRYYQYRVHSTQETERSRQLAAQANPPLGVDGNLPTGRRGSTQSQSTMQFEDYSGSAFHAHGAWDGFYPQGYPPFQQGDPFVQQYTMPYPFVNYNAEADVSTQLEDRRGNAYSQTKPPSENEAFEDLTTTIPSSNHSFHSSHSSAASTGLTAAIRVRIPDPAPIRRTTALGPTALFAGIAFGDVPSDPEPQEPSATIPDHNGVRPDSPVRSVISSDLSTSNSRASGSIEPTRHTQAPAATRPVVEGNRIPTLSDEWDPSFFQQLEEADYLRLRYNKGENGRLRDQGDVRLLPDFSGTVIRRRPGQKNVRVLPWISPSTRATPRSTWGGGGGGEVCAAPSEHQVADLSDGVASTSGEKGTAGWKVAAKKKSKGKKKGGKVAVADGNGAAAESKTDEVKKGSAGDMKTDSTAEVQHDASVEKGADTMVANKNQPVDQQPDNKTIRNDPRPLNYRADAGGSLRIPRQRFKKKTSRGSVQDLFKDHDQATQE</sequence>
<feature type="compositionally biased region" description="Low complexity" evidence="1">
    <location>
        <begin position="174"/>
        <end position="183"/>
    </location>
</feature>
<reference evidence="3" key="1">
    <citation type="journal article" date="2015" name="Genome Announc.">
        <title>Draft genome sequence of the cellulolytic fungus Chaetomium globosum.</title>
        <authorList>
            <person name="Cuomo C.A."/>
            <person name="Untereiner W.A."/>
            <person name="Ma L.-J."/>
            <person name="Grabherr M."/>
            <person name="Birren B.W."/>
        </authorList>
    </citation>
    <scope>NUCLEOTIDE SEQUENCE [LARGE SCALE GENOMIC DNA]</scope>
    <source>
        <strain evidence="3">ATCC 6205 / CBS 148.51 / DSM 1962 / NBRC 6347 / NRRL 1970</strain>
    </source>
</reference>
<dbReference type="RefSeq" id="XP_001222377.1">
    <property type="nucleotide sequence ID" value="XM_001222376.1"/>
</dbReference>
<feature type="region of interest" description="Disordered" evidence="1">
    <location>
        <begin position="682"/>
        <end position="805"/>
    </location>
</feature>